<accession>A0A285IYG3</accession>
<evidence type="ECO:0000313" key="3">
    <source>
        <dbReference type="Proteomes" id="UP000219353"/>
    </source>
</evidence>
<dbReference type="EMBL" id="OBEB01000004">
    <property type="protein sequence ID" value="SNY52717.1"/>
    <property type="molecule type" value="Genomic_DNA"/>
</dbReference>
<evidence type="ECO:0000256" key="1">
    <source>
        <dbReference type="SAM" id="MobiDB-lite"/>
    </source>
</evidence>
<feature type="region of interest" description="Disordered" evidence="1">
    <location>
        <begin position="49"/>
        <end position="81"/>
    </location>
</feature>
<organism evidence="2 3">
    <name type="scientific">Arsukibacterium tuosuense</name>
    <dbReference type="NCBI Taxonomy" id="1323745"/>
    <lineage>
        <taxon>Bacteria</taxon>
        <taxon>Pseudomonadati</taxon>
        <taxon>Pseudomonadota</taxon>
        <taxon>Gammaproteobacteria</taxon>
        <taxon>Chromatiales</taxon>
        <taxon>Chromatiaceae</taxon>
        <taxon>Arsukibacterium</taxon>
    </lineage>
</organism>
<feature type="compositionally biased region" description="Low complexity" evidence="1">
    <location>
        <begin position="7"/>
        <end position="24"/>
    </location>
</feature>
<name>A0A285IYG3_9GAMM</name>
<protein>
    <submittedName>
        <fullName evidence="2">Uncharacterized protein</fullName>
    </submittedName>
</protein>
<dbReference type="Proteomes" id="UP000219353">
    <property type="component" value="Unassembled WGS sequence"/>
</dbReference>
<feature type="region of interest" description="Disordered" evidence="1">
    <location>
        <begin position="1"/>
        <end position="24"/>
    </location>
</feature>
<evidence type="ECO:0000313" key="2">
    <source>
        <dbReference type="EMBL" id="SNY52717.1"/>
    </source>
</evidence>
<proteinExistence type="predicted"/>
<sequence length="99" mass="10245">MVVNTVTTNSLSSAANGSLNTSRAEAAAPLLADTASRQTNIAAAATNAVVESPATQPQQPTERSSESVRVSSSIGRAASAGQLTREQALEIYRNIARFL</sequence>
<dbReference type="AlphaFoldDB" id="A0A285IYG3"/>
<gene>
    <name evidence="2" type="ORF">SAMN06297280_2200</name>
</gene>
<reference evidence="3" key="1">
    <citation type="submission" date="2017-09" db="EMBL/GenBank/DDBJ databases">
        <authorList>
            <person name="Varghese N."/>
            <person name="Submissions S."/>
        </authorList>
    </citation>
    <scope>NUCLEOTIDE SEQUENCE [LARGE SCALE GENOMIC DNA]</scope>
    <source>
        <strain evidence="3">CGMCC 1.12461</strain>
    </source>
</reference>
<keyword evidence="3" id="KW-1185">Reference proteome</keyword>